<evidence type="ECO:0000256" key="1">
    <source>
        <dbReference type="ARBA" id="ARBA00004141"/>
    </source>
</evidence>
<dbReference type="SUPFAM" id="SSF53448">
    <property type="entry name" value="Nucleotide-diphospho-sugar transferases"/>
    <property type="match status" value="1"/>
</dbReference>
<sequence>MLRQDDRIRVSIVAPCYNEAENLREFHRRASAAVMALGDGHRAAEYEIVLVDDGSRDATWDVISELTGTDPCVVGVRLMRNHGHQLAATAGLSLARGEPCS</sequence>
<accession>A0ABP3PQT4</accession>
<dbReference type="InterPro" id="IPR001173">
    <property type="entry name" value="Glyco_trans_2-like"/>
</dbReference>
<evidence type="ECO:0000256" key="6">
    <source>
        <dbReference type="ARBA" id="ARBA00023136"/>
    </source>
</evidence>
<protein>
    <recommendedName>
        <fullName evidence="7">Glycosyltransferase 2-like domain-containing protein</fullName>
    </recommendedName>
</protein>
<keyword evidence="5" id="KW-1133">Transmembrane helix</keyword>
<organism evidence="8 9">
    <name type="scientific">Craurococcus roseus</name>
    <dbReference type="NCBI Taxonomy" id="77585"/>
    <lineage>
        <taxon>Bacteria</taxon>
        <taxon>Pseudomonadati</taxon>
        <taxon>Pseudomonadota</taxon>
        <taxon>Alphaproteobacteria</taxon>
        <taxon>Acetobacterales</taxon>
        <taxon>Acetobacteraceae</taxon>
        <taxon>Craurococcus</taxon>
    </lineage>
</organism>
<keyword evidence="3" id="KW-0808">Transferase</keyword>
<dbReference type="EMBL" id="BAAAFZ010000008">
    <property type="protein sequence ID" value="GAA0572988.1"/>
    <property type="molecule type" value="Genomic_DNA"/>
</dbReference>
<feature type="domain" description="Glycosyltransferase 2-like" evidence="7">
    <location>
        <begin position="11"/>
        <end position="98"/>
    </location>
</feature>
<gene>
    <name evidence="8" type="ORF">GCM10009416_09570</name>
</gene>
<reference evidence="9" key="1">
    <citation type="journal article" date="2019" name="Int. J. Syst. Evol. Microbiol.">
        <title>The Global Catalogue of Microorganisms (GCM) 10K type strain sequencing project: providing services to taxonomists for standard genome sequencing and annotation.</title>
        <authorList>
            <consortium name="The Broad Institute Genomics Platform"/>
            <consortium name="The Broad Institute Genome Sequencing Center for Infectious Disease"/>
            <person name="Wu L."/>
            <person name="Ma J."/>
        </authorList>
    </citation>
    <scope>NUCLEOTIDE SEQUENCE [LARGE SCALE GENOMIC DNA]</scope>
    <source>
        <strain evidence="9">JCM 9933</strain>
    </source>
</reference>
<dbReference type="InterPro" id="IPR050256">
    <property type="entry name" value="Glycosyltransferase_2"/>
</dbReference>
<comment type="caution">
    <text evidence="8">The sequence shown here is derived from an EMBL/GenBank/DDBJ whole genome shotgun (WGS) entry which is preliminary data.</text>
</comment>
<evidence type="ECO:0000313" key="9">
    <source>
        <dbReference type="Proteomes" id="UP001501588"/>
    </source>
</evidence>
<keyword evidence="6" id="KW-0472">Membrane</keyword>
<dbReference type="InterPro" id="IPR029044">
    <property type="entry name" value="Nucleotide-diphossugar_trans"/>
</dbReference>
<dbReference type="PANTHER" id="PTHR48090">
    <property type="entry name" value="UNDECAPRENYL-PHOSPHATE 4-DEOXY-4-FORMAMIDO-L-ARABINOSE TRANSFERASE-RELATED"/>
    <property type="match status" value="1"/>
</dbReference>
<evidence type="ECO:0000256" key="2">
    <source>
        <dbReference type="ARBA" id="ARBA00022676"/>
    </source>
</evidence>
<dbReference type="Gene3D" id="3.90.550.10">
    <property type="entry name" value="Spore Coat Polysaccharide Biosynthesis Protein SpsA, Chain A"/>
    <property type="match status" value="1"/>
</dbReference>
<comment type="subcellular location">
    <subcellularLocation>
        <location evidence="1">Membrane</location>
        <topology evidence="1">Multi-pass membrane protein</topology>
    </subcellularLocation>
</comment>
<evidence type="ECO:0000256" key="5">
    <source>
        <dbReference type="ARBA" id="ARBA00022989"/>
    </source>
</evidence>
<keyword evidence="9" id="KW-1185">Reference proteome</keyword>
<dbReference type="Proteomes" id="UP001501588">
    <property type="component" value="Unassembled WGS sequence"/>
</dbReference>
<proteinExistence type="predicted"/>
<evidence type="ECO:0000259" key="7">
    <source>
        <dbReference type="Pfam" id="PF00535"/>
    </source>
</evidence>
<dbReference type="PANTHER" id="PTHR48090:SF1">
    <property type="entry name" value="PROPHAGE BACTOPRENOL GLUCOSYL TRANSFERASE HOMOLOG"/>
    <property type="match status" value="1"/>
</dbReference>
<evidence type="ECO:0000256" key="3">
    <source>
        <dbReference type="ARBA" id="ARBA00022679"/>
    </source>
</evidence>
<evidence type="ECO:0000313" key="8">
    <source>
        <dbReference type="EMBL" id="GAA0572988.1"/>
    </source>
</evidence>
<evidence type="ECO:0000256" key="4">
    <source>
        <dbReference type="ARBA" id="ARBA00022692"/>
    </source>
</evidence>
<keyword evidence="4" id="KW-0812">Transmembrane</keyword>
<name>A0ABP3PQT4_9PROT</name>
<keyword evidence="2" id="KW-0328">Glycosyltransferase</keyword>
<dbReference type="Pfam" id="PF00535">
    <property type="entry name" value="Glycos_transf_2"/>
    <property type="match status" value="1"/>
</dbReference>